<proteinExistence type="predicted"/>
<keyword evidence="3" id="KW-0472">Membrane</keyword>
<feature type="transmembrane region" description="Helical" evidence="3">
    <location>
        <begin position="327"/>
        <end position="344"/>
    </location>
</feature>
<dbReference type="GO" id="GO:0016020">
    <property type="term" value="C:membrane"/>
    <property type="evidence" value="ECO:0007669"/>
    <property type="project" value="TreeGrafter"/>
</dbReference>
<dbReference type="CDD" id="cd03513">
    <property type="entry name" value="CrtW_beta-carotene-ketolase"/>
    <property type="match status" value="1"/>
</dbReference>
<dbReference type="EMBL" id="BLLF01000254">
    <property type="protein sequence ID" value="GFH09688.1"/>
    <property type="molecule type" value="Genomic_DNA"/>
</dbReference>
<dbReference type="GO" id="GO:0016717">
    <property type="term" value="F:oxidoreductase activity, acting on paired donors, with oxidation of a pair of donors resulting in the reduction of molecular oxygen to two molecules of water"/>
    <property type="evidence" value="ECO:0007669"/>
    <property type="project" value="TreeGrafter"/>
</dbReference>
<evidence type="ECO:0000259" key="4">
    <source>
        <dbReference type="Pfam" id="PF00487"/>
    </source>
</evidence>
<dbReference type="Pfam" id="PF00487">
    <property type="entry name" value="FA_desaturase"/>
    <property type="match status" value="1"/>
</dbReference>
<protein>
    <submittedName>
        <fullName evidence="5">Beta-carotene ketolase</fullName>
    </submittedName>
</protein>
<feature type="transmembrane region" description="Helical" evidence="3">
    <location>
        <begin position="239"/>
        <end position="258"/>
    </location>
</feature>
<accession>A0A699YPI2</accession>
<reference evidence="5 6" key="1">
    <citation type="submission" date="2020-02" db="EMBL/GenBank/DDBJ databases">
        <title>Draft genome sequence of Haematococcus lacustris strain NIES-144.</title>
        <authorList>
            <person name="Morimoto D."/>
            <person name="Nakagawa S."/>
            <person name="Yoshida T."/>
            <person name="Sawayama S."/>
        </authorList>
    </citation>
    <scope>NUCLEOTIDE SEQUENCE [LARGE SCALE GENOMIC DNA]</scope>
    <source>
        <strain evidence="5 6">NIES-144</strain>
    </source>
</reference>
<dbReference type="PANTHER" id="PTHR19353:SF19">
    <property type="entry name" value="DELTA(5) FATTY ACID DESATURASE C-RELATED"/>
    <property type="match status" value="1"/>
</dbReference>
<sequence>MDGADSKHAPNMPQTCIKHASNMPRNHKNRYPHRIDSLPHRKTGPISVGVDPPIRSAIEAGSMGGKMSDGVLYAGDNADEHREGVIHFLLEAYYAAEAGGLIPYWCLRNAHRSETRKSTRMQVHAGQLNKFNSCKRAPASHRQVSHRRGSELSTWSTDGPVSLCAPCSAKPRVGACLSRRMHVASALMVEQKGSEAAASSPDVLRAWATQYHMPSESSDAARPALKHAYKPPASDAKGITMALTIIGTWTAVFLHAIFQIRLPTSMDQLHWLPVSEATAQLLGGSSSLLHIAAVFIVLEFLYTGLFITTHDAMHGTIALRNRQLNDLLGNICISLYAWFDYSMLHRKHWEHHNHTGEVGKDPDFHKGNPGLVPWFASFMSSYMSLWQFARLAWWAVVMQMLGAPMANLLVFMAAAPILSAFRLFYFGTYLPHKPEPGPAAGSQVMAWFRAKTSEASDVMSFLTCYHFDLHWEHHRWPFAPWWQLPHCRRLSGRGLVPALA</sequence>
<organism evidence="5 6">
    <name type="scientific">Haematococcus lacustris</name>
    <name type="common">Green alga</name>
    <name type="synonym">Haematococcus pluvialis</name>
    <dbReference type="NCBI Taxonomy" id="44745"/>
    <lineage>
        <taxon>Eukaryota</taxon>
        <taxon>Viridiplantae</taxon>
        <taxon>Chlorophyta</taxon>
        <taxon>core chlorophytes</taxon>
        <taxon>Chlorophyceae</taxon>
        <taxon>CS clade</taxon>
        <taxon>Chlamydomonadales</taxon>
        <taxon>Haematococcaceae</taxon>
        <taxon>Haematococcus</taxon>
    </lineage>
</organism>
<keyword evidence="3" id="KW-0812">Transmembrane</keyword>
<feature type="domain" description="Fatty acid desaturase" evidence="4">
    <location>
        <begin position="292"/>
        <end position="389"/>
    </location>
</feature>
<feature type="transmembrane region" description="Helical" evidence="3">
    <location>
        <begin position="371"/>
        <end position="393"/>
    </location>
</feature>
<keyword evidence="6" id="KW-1185">Reference proteome</keyword>
<dbReference type="AlphaFoldDB" id="A0A699YPI2"/>
<name>A0A699YPI2_HAELA</name>
<evidence type="ECO:0000313" key="5">
    <source>
        <dbReference type="EMBL" id="GFH09688.1"/>
    </source>
</evidence>
<evidence type="ECO:0000256" key="3">
    <source>
        <dbReference type="SAM" id="Phobius"/>
    </source>
</evidence>
<evidence type="ECO:0000313" key="6">
    <source>
        <dbReference type="Proteomes" id="UP000485058"/>
    </source>
</evidence>
<gene>
    <name evidence="5" type="ORF">HaLaN_04875</name>
</gene>
<evidence type="ECO:0000256" key="2">
    <source>
        <dbReference type="SAM" id="MobiDB-lite"/>
    </source>
</evidence>
<comment type="caution">
    <text evidence="5">The sequence shown here is derived from an EMBL/GenBank/DDBJ whole genome shotgun (WGS) entry which is preliminary data.</text>
</comment>
<feature type="transmembrane region" description="Helical" evidence="3">
    <location>
        <begin position="405"/>
        <end position="425"/>
    </location>
</feature>
<dbReference type="GO" id="GO:0008610">
    <property type="term" value="P:lipid biosynthetic process"/>
    <property type="evidence" value="ECO:0007669"/>
    <property type="project" value="UniProtKB-ARBA"/>
</dbReference>
<dbReference type="InterPro" id="IPR005804">
    <property type="entry name" value="FA_desaturase_dom"/>
</dbReference>
<keyword evidence="3" id="KW-1133">Transmembrane helix</keyword>
<dbReference type="Proteomes" id="UP000485058">
    <property type="component" value="Unassembled WGS sequence"/>
</dbReference>
<dbReference type="PANTHER" id="PTHR19353">
    <property type="entry name" value="FATTY ACID DESATURASE 2"/>
    <property type="match status" value="1"/>
</dbReference>
<evidence type="ECO:0000256" key="1">
    <source>
        <dbReference type="ARBA" id="ARBA00023002"/>
    </source>
</evidence>
<dbReference type="InterPro" id="IPR012171">
    <property type="entry name" value="Fatty_acid_desaturase"/>
</dbReference>
<feature type="region of interest" description="Disordered" evidence="2">
    <location>
        <begin position="1"/>
        <end position="26"/>
    </location>
</feature>
<keyword evidence="1" id="KW-0560">Oxidoreductase</keyword>
<feature type="transmembrane region" description="Helical" evidence="3">
    <location>
        <begin position="288"/>
        <end position="307"/>
    </location>
</feature>